<evidence type="ECO:0000313" key="11">
    <source>
        <dbReference type="Proteomes" id="UP000295328"/>
    </source>
</evidence>
<keyword evidence="4 7" id="KW-0238">DNA-binding</keyword>
<evidence type="ECO:0000256" key="2">
    <source>
        <dbReference type="ARBA" id="ARBA00023012"/>
    </source>
</evidence>
<protein>
    <submittedName>
        <fullName evidence="10">Response regulator transcription factor</fullName>
    </submittedName>
</protein>
<dbReference type="Proteomes" id="UP000295328">
    <property type="component" value="Unassembled WGS sequence"/>
</dbReference>
<evidence type="ECO:0000256" key="5">
    <source>
        <dbReference type="ARBA" id="ARBA00023163"/>
    </source>
</evidence>
<dbReference type="Gene3D" id="3.40.50.2300">
    <property type="match status" value="1"/>
</dbReference>
<keyword evidence="1 6" id="KW-0597">Phosphoprotein</keyword>
<proteinExistence type="predicted"/>
<keyword evidence="5" id="KW-0804">Transcription</keyword>
<dbReference type="InterPro" id="IPR011006">
    <property type="entry name" value="CheY-like_superfamily"/>
</dbReference>
<dbReference type="AlphaFoldDB" id="A0A4R6BIM2"/>
<dbReference type="GO" id="GO:0000976">
    <property type="term" value="F:transcription cis-regulatory region binding"/>
    <property type="evidence" value="ECO:0007669"/>
    <property type="project" value="TreeGrafter"/>
</dbReference>
<dbReference type="Pfam" id="PF00072">
    <property type="entry name" value="Response_reg"/>
    <property type="match status" value="1"/>
</dbReference>
<dbReference type="OrthoDB" id="9790442at2"/>
<evidence type="ECO:0000256" key="6">
    <source>
        <dbReference type="PROSITE-ProRule" id="PRU00169"/>
    </source>
</evidence>
<feature type="domain" description="Response regulatory" evidence="8">
    <location>
        <begin position="1"/>
        <end position="70"/>
    </location>
</feature>
<dbReference type="Gene3D" id="1.10.10.10">
    <property type="entry name" value="Winged helix-like DNA-binding domain superfamily/Winged helix DNA-binding domain"/>
    <property type="match status" value="1"/>
</dbReference>
<dbReference type="PROSITE" id="PS51755">
    <property type="entry name" value="OMPR_PHOB"/>
    <property type="match status" value="1"/>
</dbReference>
<dbReference type="GO" id="GO:0032993">
    <property type="term" value="C:protein-DNA complex"/>
    <property type="evidence" value="ECO:0007669"/>
    <property type="project" value="TreeGrafter"/>
</dbReference>
<dbReference type="Pfam" id="PF00486">
    <property type="entry name" value="Trans_reg_C"/>
    <property type="match status" value="1"/>
</dbReference>
<gene>
    <name evidence="10" type="ORF">ERX37_08300</name>
</gene>
<dbReference type="PROSITE" id="PS50110">
    <property type="entry name" value="RESPONSE_REGULATORY"/>
    <property type="match status" value="1"/>
</dbReference>
<evidence type="ECO:0000256" key="4">
    <source>
        <dbReference type="ARBA" id="ARBA00023125"/>
    </source>
</evidence>
<dbReference type="PANTHER" id="PTHR48111">
    <property type="entry name" value="REGULATOR OF RPOS"/>
    <property type="match status" value="1"/>
</dbReference>
<evidence type="ECO:0000256" key="7">
    <source>
        <dbReference type="PROSITE-ProRule" id="PRU01091"/>
    </source>
</evidence>
<dbReference type="CDD" id="cd00383">
    <property type="entry name" value="trans_reg_C"/>
    <property type="match status" value="1"/>
</dbReference>
<keyword evidence="2" id="KW-0902">Two-component regulatory system</keyword>
<dbReference type="SUPFAM" id="SSF52172">
    <property type="entry name" value="CheY-like"/>
    <property type="match status" value="1"/>
</dbReference>
<dbReference type="InterPro" id="IPR001789">
    <property type="entry name" value="Sig_transdc_resp-reg_receiver"/>
</dbReference>
<keyword evidence="3" id="KW-0805">Transcription regulation</keyword>
<feature type="domain" description="OmpR/PhoB-type" evidence="9">
    <location>
        <begin position="78"/>
        <end position="172"/>
    </location>
</feature>
<evidence type="ECO:0000259" key="9">
    <source>
        <dbReference type="PROSITE" id="PS51755"/>
    </source>
</evidence>
<dbReference type="InterPro" id="IPR001867">
    <property type="entry name" value="OmpR/PhoB-type_DNA-bd"/>
</dbReference>
<feature type="modified residue" description="4-aspartylphosphate" evidence="6">
    <location>
        <position position="5"/>
    </location>
</feature>
<dbReference type="GO" id="GO:0005829">
    <property type="term" value="C:cytosol"/>
    <property type="evidence" value="ECO:0007669"/>
    <property type="project" value="TreeGrafter"/>
</dbReference>
<evidence type="ECO:0000256" key="3">
    <source>
        <dbReference type="ARBA" id="ARBA00023015"/>
    </source>
</evidence>
<evidence type="ECO:0000259" key="8">
    <source>
        <dbReference type="PROSITE" id="PS50110"/>
    </source>
</evidence>
<comment type="caution">
    <text evidence="10">The sequence shown here is derived from an EMBL/GenBank/DDBJ whole genome shotgun (WGS) entry which is preliminary data.</text>
</comment>
<dbReference type="SMART" id="SM00862">
    <property type="entry name" value="Trans_reg_C"/>
    <property type="match status" value="1"/>
</dbReference>
<organism evidence="10 11">
    <name type="scientific">Macrococcus hajekii</name>
    <dbReference type="NCBI Taxonomy" id="198482"/>
    <lineage>
        <taxon>Bacteria</taxon>
        <taxon>Bacillati</taxon>
        <taxon>Bacillota</taxon>
        <taxon>Bacilli</taxon>
        <taxon>Bacillales</taxon>
        <taxon>Staphylococcaceae</taxon>
        <taxon>Macrococcus</taxon>
    </lineage>
</organism>
<dbReference type="InterPro" id="IPR036388">
    <property type="entry name" value="WH-like_DNA-bd_sf"/>
</dbReference>
<name>A0A4R6BIM2_9STAP</name>
<feature type="DNA-binding region" description="OmpR/PhoB-type" evidence="7">
    <location>
        <begin position="78"/>
        <end position="172"/>
    </location>
</feature>
<reference evidence="10 11" key="1">
    <citation type="submission" date="2019-01" db="EMBL/GenBank/DDBJ databases">
        <title>Draft genome sequences of the type strains of six Macrococcus species.</title>
        <authorList>
            <person name="Mazhar S."/>
            <person name="Altermann E."/>
            <person name="Hill C."/>
            <person name="Mcauliffe O."/>
        </authorList>
    </citation>
    <scope>NUCLEOTIDE SEQUENCE [LARGE SCALE GENOMIC DNA]</scope>
    <source>
        <strain evidence="10 11">CCM4809</strain>
    </source>
</reference>
<keyword evidence="11" id="KW-1185">Reference proteome</keyword>
<accession>A0A4R6BIM2</accession>
<dbReference type="PANTHER" id="PTHR48111:SF1">
    <property type="entry name" value="TWO-COMPONENT RESPONSE REGULATOR ORR33"/>
    <property type="match status" value="1"/>
</dbReference>
<dbReference type="GO" id="GO:0006355">
    <property type="term" value="P:regulation of DNA-templated transcription"/>
    <property type="evidence" value="ECO:0007669"/>
    <property type="project" value="InterPro"/>
</dbReference>
<dbReference type="Gene3D" id="6.10.250.690">
    <property type="match status" value="1"/>
</dbReference>
<dbReference type="InterPro" id="IPR039420">
    <property type="entry name" value="WalR-like"/>
</dbReference>
<evidence type="ECO:0000313" key="10">
    <source>
        <dbReference type="EMBL" id="TDM01489.1"/>
    </source>
</evidence>
<evidence type="ECO:0000256" key="1">
    <source>
        <dbReference type="ARBA" id="ARBA00022553"/>
    </source>
</evidence>
<dbReference type="GO" id="GO:0000156">
    <property type="term" value="F:phosphorelay response regulator activity"/>
    <property type="evidence" value="ECO:0007669"/>
    <property type="project" value="TreeGrafter"/>
</dbReference>
<sequence>MILIDWMLPGLSGIEIVSALRETQIDTPIILLTAKGEIEDKLTAFSLGADDYMVKPFDIDELNMRILALNRRAEKRLVSRLTFSELTLQPEKGTVTLDDHPLALTKKEYLLLELLMHHSDGVVSKDLILDKVWDIDDDVSQNAVEALIGRLRKKITPITIRSIRNMGYQLSD</sequence>
<dbReference type="EMBL" id="SCWE01000003">
    <property type="protein sequence ID" value="TDM01489.1"/>
    <property type="molecule type" value="Genomic_DNA"/>
</dbReference>